<accession>A0A803JKV0</accession>
<dbReference type="InParanoid" id="A0A803JKV0"/>
<dbReference type="Ensembl" id="ENSXETT00000117503">
    <property type="protein sequence ID" value="ENSXETP00000108566"/>
    <property type="gene ID" value="ENSXETG00000044304"/>
</dbReference>
<sequence>VPGTEKNPAFSVTVRVDGMPR</sequence>
<protein>
    <submittedName>
        <fullName evidence="2">Uncharacterized protein</fullName>
    </submittedName>
</protein>
<evidence type="ECO:0000313" key="2">
    <source>
        <dbReference type="Ensembl" id="ENSXETP00000108566"/>
    </source>
</evidence>
<feature type="region of interest" description="Disordered" evidence="1">
    <location>
        <begin position="1"/>
        <end position="21"/>
    </location>
</feature>
<name>A0A803JKV0_XENTR</name>
<organism evidence="2">
    <name type="scientific">Xenopus tropicalis</name>
    <name type="common">Western clawed frog</name>
    <name type="synonym">Silurana tropicalis</name>
    <dbReference type="NCBI Taxonomy" id="8364"/>
    <lineage>
        <taxon>Eukaryota</taxon>
        <taxon>Metazoa</taxon>
        <taxon>Chordata</taxon>
        <taxon>Craniata</taxon>
        <taxon>Vertebrata</taxon>
        <taxon>Euteleostomi</taxon>
        <taxon>Amphibia</taxon>
        <taxon>Batrachia</taxon>
        <taxon>Anura</taxon>
        <taxon>Pipoidea</taxon>
        <taxon>Pipidae</taxon>
        <taxon>Xenopodinae</taxon>
        <taxon>Xenopus</taxon>
        <taxon>Silurana</taxon>
    </lineage>
</organism>
<proteinExistence type="predicted"/>
<reference evidence="2" key="2">
    <citation type="submission" date="2021-03" db="UniProtKB">
        <authorList>
            <consortium name="Ensembl"/>
        </authorList>
    </citation>
    <scope>IDENTIFICATION</scope>
</reference>
<evidence type="ECO:0000256" key="1">
    <source>
        <dbReference type="SAM" id="MobiDB-lite"/>
    </source>
</evidence>
<dbReference type="AlphaFoldDB" id="A0A803JKV0"/>
<reference evidence="2" key="1">
    <citation type="journal article" date="2010" name="Science">
        <title>The genome of the Western clawed frog Xenopus tropicalis.</title>
        <authorList>
            <person name="Hellsten U."/>
            <person name="Harland R.M."/>
            <person name="Gilchrist M.J."/>
            <person name="Hendrix D."/>
            <person name="Jurka J."/>
            <person name="Kapitonov V."/>
            <person name="Ovcharenko I."/>
            <person name="Putnam N.H."/>
            <person name="Shu S."/>
            <person name="Taher L."/>
            <person name="Blitz I.L."/>
            <person name="Blumberg B."/>
            <person name="Dichmann D.S."/>
            <person name="Dubchak I."/>
            <person name="Amaya E."/>
            <person name="Detter J.C."/>
            <person name="Fletcher R."/>
            <person name="Gerhard D.S."/>
            <person name="Goodstein D."/>
            <person name="Graves T."/>
            <person name="Grigoriev I.V."/>
            <person name="Grimwood J."/>
            <person name="Kawashima T."/>
            <person name="Lindquist E."/>
            <person name="Lucas S.M."/>
            <person name="Mead P.E."/>
            <person name="Mitros T."/>
            <person name="Ogino H."/>
            <person name="Ohta Y."/>
            <person name="Poliakov A.V."/>
            <person name="Pollet N."/>
            <person name="Robert J."/>
            <person name="Salamov A."/>
            <person name="Sater A.K."/>
            <person name="Schmutz J."/>
            <person name="Terry A."/>
            <person name="Vize P.D."/>
            <person name="Warren W.C."/>
            <person name="Wells D."/>
            <person name="Wills A."/>
            <person name="Wilson R.K."/>
            <person name="Zimmerman L.B."/>
            <person name="Zorn A.M."/>
            <person name="Grainger R."/>
            <person name="Grammer T."/>
            <person name="Khokha M.K."/>
            <person name="Richardson P.M."/>
            <person name="Rokhsar D.S."/>
        </authorList>
    </citation>
    <scope>NUCLEOTIDE SEQUENCE [LARGE SCALE GENOMIC DNA]</scope>
    <source>
        <strain evidence="2">Nigerian</strain>
    </source>
</reference>